<dbReference type="AlphaFoldDB" id="J9FG58"/>
<gene>
    <name evidence="5" type="ORF">EVA_18493</name>
</gene>
<dbReference type="InterPro" id="IPR004114">
    <property type="entry name" value="THUMP_dom"/>
</dbReference>
<organism evidence="5">
    <name type="scientific">gut metagenome</name>
    <dbReference type="NCBI Taxonomy" id="749906"/>
    <lineage>
        <taxon>unclassified sequences</taxon>
        <taxon>metagenomes</taxon>
        <taxon>organismal metagenomes</taxon>
    </lineage>
</organism>
<feature type="region of interest" description="Disordered" evidence="3">
    <location>
        <begin position="443"/>
        <end position="511"/>
    </location>
</feature>
<feature type="region of interest" description="Disordered" evidence="3">
    <location>
        <begin position="385"/>
        <end position="407"/>
    </location>
</feature>
<protein>
    <submittedName>
        <fullName evidence="5">rRNA (Guanine-N(2)-)-methyltransferase</fullName>
    </submittedName>
</protein>
<dbReference type="InterPro" id="IPR002052">
    <property type="entry name" value="DNA_methylase_N6_adenine_CS"/>
</dbReference>
<evidence type="ECO:0000259" key="4">
    <source>
        <dbReference type="PROSITE" id="PS51165"/>
    </source>
</evidence>
<evidence type="ECO:0000256" key="1">
    <source>
        <dbReference type="ARBA" id="ARBA00022603"/>
    </source>
</evidence>
<evidence type="ECO:0000256" key="3">
    <source>
        <dbReference type="SAM" id="MobiDB-lite"/>
    </source>
</evidence>
<dbReference type="EMBL" id="AMCI01006988">
    <property type="protein sequence ID" value="EJW93418.1"/>
    <property type="molecule type" value="Genomic_DNA"/>
</dbReference>
<feature type="domain" description="THUMP" evidence="4">
    <location>
        <begin position="45"/>
        <end position="156"/>
    </location>
</feature>
<dbReference type="InterPro" id="IPR053943">
    <property type="entry name" value="RlmKL-like_Mtase_CS"/>
</dbReference>
<dbReference type="InterPro" id="IPR000241">
    <property type="entry name" value="RlmKL-like_Mtase"/>
</dbReference>
<dbReference type="PROSITE" id="PS00092">
    <property type="entry name" value="N6_MTASE"/>
    <property type="match status" value="1"/>
</dbReference>
<keyword evidence="2 5" id="KW-0808">Transferase</keyword>
<dbReference type="PROSITE" id="PS51165">
    <property type="entry name" value="THUMP"/>
    <property type="match status" value="1"/>
</dbReference>
<dbReference type="InterPro" id="IPR054170">
    <property type="entry name" value="RlmL_1st"/>
</dbReference>
<dbReference type="SMART" id="SM00981">
    <property type="entry name" value="THUMP"/>
    <property type="match status" value="1"/>
</dbReference>
<dbReference type="PANTHER" id="PTHR47313:SF1">
    <property type="entry name" value="RIBOSOMAL RNA LARGE SUBUNIT METHYLTRANSFERASE K_L"/>
    <property type="match status" value="1"/>
</dbReference>
<dbReference type="Gene3D" id="3.40.50.150">
    <property type="entry name" value="Vaccinia Virus protein VP39"/>
    <property type="match status" value="1"/>
</dbReference>
<dbReference type="PROSITE" id="PS01261">
    <property type="entry name" value="UPF0020"/>
    <property type="match status" value="1"/>
</dbReference>
<accession>J9FG58</accession>
<reference evidence="5" key="1">
    <citation type="journal article" date="2012" name="PLoS ONE">
        <title>Gene sets for utilization of primary and secondary nutrition supplies in the distal gut of endangered iberian lynx.</title>
        <authorList>
            <person name="Alcaide M."/>
            <person name="Messina E."/>
            <person name="Richter M."/>
            <person name="Bargiela R."/>
            <person name="Peplies J."/>
            <person name="Huws S.A."/>
            <person name="Newbold C.J."/>
            <person name="Golyshin P.N."/>
            <person name="Simon M.A."/>
            <person name="Lopez G."/>
            <person name="Yakimov M.M."/>
            <person name="Ferrer M."/>
        </authorList>
    </citation>
    <scope>NUCLEOTIDE SEQUENCE</scope>
</reference>
<dbReference type="InterPro" id="IPR029063">
    <property type="entry name" value="SAM-dependent_MTases_sf"/>
</dbReference>
<proteinExistence type="predicted"/>
<evidence type="ECO:0000313" key="5">
    <source>
        <dbReference type="EMBL" id="EJW93418.1"/>
    </source>
</evidence>
<dbReference type="CDD" id="cd11715">
    <property type="entry name" value="THUMP_AdoMetMT"/>
    <property type="match status" value="1"/>
</dbReference>
<dbReference type="Pfam" id="PF02926">
    <property type="entry name" value="THUMP"/>
    <property type="match status" value="1"/>
</dbReference>
<dbReference type="GO" id="GO:0003723">
    <property type="term" value="F:RNA binding"/>
    <property type="evidence" value="ECO:0007669"/>
    <property type="project" value="InterPro"/>
</dbReference>
<dbReference type="Pfam" id="PF22020">
    <property type="entry name" value="RlmL_1st"/>
    <property type="match status" value="1"/>
</dbReference>
<dbReference type="Pfam" id="PF01170">
    <property type="entry name" value="UPF0020"/>
    <property type="match status" value="1"/>
</dbReference>
<dbReference type="GO" id="GO:0070043">
    <property type="term" value="F:rRNA (guanine-N7-)-methyltransferase activity"/>
    <property type="evidence" value="ECO:0007669"/>
    <property type="project" value="TreeGrafter"/>
</dbReference>
<keyword evidence="1 5" id="KW-0489">Methyltransferase</keyword>
<comment type="caution">
    <text evidence="5">The sequence shown here is derived from an EMBL/GenBank/DDBJ whole genome shotgun (WGS) entry which is preliminary data.</text>
</comment>
<dbReference type="SUPFAM" id="SSF53335">
    <property type="entry name" value="S-adenosyl-L-methionine-dependent methyltransferases"/>
    <property type="match status" value="1"/>
</dbReference>
<dbReference type="PANTHER" id="PTHR47313">
    <property type="entry name" value="RIBOSOMAL RNA LARGE SUBUNIT METHYLTRANSFERASE K/L"/>
    <property type="match status" value="1"/>
</dbReference>
<evidence type="ECO:0000256" key="2">
    <source>
        <dbReference type="ARBA" id="ARBA00022679"/>
    </source>
</evidence>
<dbReference type="GO" id="GO:0008990">
    <property type="term" value="F:rRNA (guanine-N2-)-methyltransferase activity"/>
    <property type="evidence" value="ECO:0007669"/>
    <property type="project" value="TreeGrafter"/>
</dbReference>
<dbReference type="Gene3D" id="3.30.2130.30">
    <property type="match status" value="1"/>
</dbReference>
<name>J9FG58_9ZZZZ</name>
<sequence>MEQFELIAKTFQGLEEVLAQELTELGANDIQIGRRMVSFSGDKEMMYRANFCLRTAVRILKPIKHFKAKDADDVYAAVRSINWSQYLDLDTTFSVDSVVFSQEFRHSKFVAYKVKDAIVDYFRETQGKRPNIRITNPDIRLNIHIAESDCTLSLDSSGESLHLRGYRTATVEAPINEVLAAGLIKLSGWNFDTDFIDPFCGSGTLLIEAALMARNIYPGVFRKEYGFEKWKDFDRELFDHIYNDDSNERPFEHKIYGYDLNLRAIEAATANSKAAGVNDCIVLKQQDFKKFTQPTEKALIITNPPYGERITSSDLLGLYRAIGERLKHEFAGGEAWIISYKQECFDEIGLKPSFKIPLYNGSLDCEFRKYQLFSGKLDEFRAAGGEVKTDEERAKMGEKRRFKQHRGEFNDRYANRREVDEDETPEYALLRNKHREFERTFNRRDREEREERGARGERRGERKSFDRNNDRRNSDRRNNDRRREDGERKREGFSGKRSYDKDFSDRKPKKF</sequence>